<evidence type="ECO:0000313" key="2">
    <source>
        <dbReference type="EMBL" id="RBP83912.1"/>
    </source>
</evidence>
<dbReference type="CDD" id="cd01949">
    <property type="entry name" value="GGDEF"/>
    <property type="match status" value="1"/>
</dbReference>
<reference evidence="2 3" key="1">
    <citation type="submission" date="2018-06" db="EMBL/GenBank/DDBJ databases">
        <title>Genomic Encyclopedia of Type Strains, Phase III (KMG-III): the genomes of soil and plant-associated and newly described type strains.</title>
        <authorList>
            <person name="Whitman W."/>
        </authorList>
    </citation>
    <scope>NUCLEOTIDE SEQUENCE [LARGE SCALE GENOMIC DNA]</scope>
    <source>
        <strain evidence="2 3">CECT 7377</strain>
    </source>
</reference>
<dbReference type="InterPro" id="IPR029787">
    <property type="entry name" value="Nucleotide_cyclase"/>
</dbReference>
<evidence type="ECO:0000259" key="1">
    <source>
        <dbReference type="PROSITE" id="PS50887"/>
    </source>
</evidence>
<dbReference type="OrthoDB" id="9812358at2"/>
<dbReference type="PANTHER" id="PTHR46663:SF2">
    <property type="entry name" value="GGDEF DOMAIN-CONTAINING PROTEIN"/>
    <property type="match status" value="1"/>
</dbReference>
<feature type="domain" description="GGDEF" evidence="1">
    <location>
        <begin position="321"/>
        <end position="439"/>
    </location>
</feature>
<dbReference type="Proteomes" id="UP000252792">
    <property type="component" value="Unassembled WGS sequence"/>
</dbReference>
<evidence type="ECO:0000313" key="3">
    <source>
        <dbReference type="Proteomes" id="UP000252792"/>
    </source>
</evidence>
<dbReference type="SUPFAM" id="SSF55073">
    <property type="entry name" value="Nucleotide cyclase"/>
    <property type="match status" value="1"/>
</dbReference>
<dbReference type="PROSITE" id="PS50887">
    <property type="entry name" value="GGDEF"/>
    <property type="match status" value="1"/>
</dbReference>
<dbReference type="AlphaFoldDB" id="A0A366JAD1"/>
<dbReference type="NCBIfam" id="TIGR00254">
    <property type="entry name" value="GGDEF"/>
    <property type="match status" value="1"/>
</dbReference>
<name>A0A366JAD1_9GAMM</name>
<dbReference type="Gene3D" id="3.30.70.270">
    <property type="match status" value="1"/>
</dbReference>
<dbReference type="InterPro" id="IPR043128">
    <property type="entry name" value="Rev_trsase/Diguanyl_cyclase"/>
</dbReference>
<dbReference type="Pfam" id="PF00990">
    <property type="entry name" value="GGDEF"/>
    <property type="match status" value="1"/>
</dbReference>
<dbReference type="SMART" id="SM00267">
    <property type="entry name" value="GGDEF"/>
    <property type="match status" value="1"/>
</dbReference>
<dbReference type="PANTHER" id="PTHR46663">
    <property type="entry name" value="DIGUANYLATE CYCLASE DGCT-RELATED"/>
    <property type="match status" value="1"/>
</dbReference>
<protein>
    <submittedName>
        <fullName evidence="2">Diguanylate cyclase (GGDEF)-like protein</fullName>
    </submittedName>
</protein>
<comment type="caution">
    <text evidence="2">The sequence shown here is derived from an EMBL/GenBank/DDBJ whole genome shotgun (WGS) entry which is preliminary data.</text>
</comment>
<organism evidence="2 3">
    <name type="scientific">Marinomonas rhizomae</name>
    <dbReference type="NCBI Taxonomy" id="491948"/>
    <lineage>
        <taxon>Bacteria</taxon>
        <taxon>Pseudomonadati</taxon>
        <taxon>Pseudomonadota</taxon>
        <taxon>Gammaproteobacteria</taxon>
        <taxon>Oceanospirillales</taxon>
        <taxon>Oceanospirillaceae</taxon>
        <taxon>Marinomonas</taxon>
    </lineage>
</organism>
<dbReference type="InterPro" id="IPR052163">
    <property type="entry name" value="DGC-Regulatory_Protein"/>
</dbReference>
<accession>A0A366JAD1</accession>
<gene>
    <name evidence="2" type="ORF">DFP80_105232</name>
</gene>
<dbReference type="InterPro" id="IPR000160">
    <property type="entry name" value="GGDEF_dom"/>
</dbReference>
<proteinExistence type="predicted"/>
<keyword evidence="3" id="KW-1185">Reference proteome</keyword>
<dbReference type="Gene3D" id="3.30.450.20">
    <property type="entry name" value="PAS domain"/>
    <property type="match status" value="1"/>
</dbReference>
<dbReference type="RefSeq" id="WP_113916264.1">
    <property type="nucleotide sequence ID" value="NZ_QNSE01000005.1"/>
</dbReference>
<dbReference type="EMBL" id="QNSE01000005">
    <property type="protein sequence ID" value="RBP83912.1"/>
    <property type="molecule type" value="Genomic_DNA"/>
</dbReference>
<sequence length="439" mass="50326">MKDLISMDVLLSSFGGIEGGIIILNPKGYVLYVNEWILKKSIIDIKKYENKTLNEIFENNVNIQLLNAIDDAINSSLSRVISHKIHKDILPLRSFDSLKNGQPLNVSAFISPLKEKVGILIRIVDYSSLVKKEKQIKINETLLRIEKDYFIKSSDENIEMEDFIENFLDRAIKSIGFINIDFLLIKNDMTIKYTKEKKNKILIECEKLIRNKAFDNDILEKEIDTLSSNSNKKICVLYFSDKSIKGVLEFSKKDESIIDTVFEKTLSKIKSLIQGLIESKINYEKLNHIATHDNLTDLYNRSYLNEKFNSFKQKHSNGIIKNFTLFFVDLNKFKNLNDEFGHRYGDKVLIKIAQRIKNSVDSQNGAVFRIGGDEFVVMKEEDNSQNYVDNLKTRISSAFLCESNVVSITASIGSASFPSDGTNLDDLMHVADEKMYTEK</sequence>